<dbReference type="EMBL" id="UINC01031052">
    <property type="protein sequence ID" value="SVB16476.1"/>
    <property type="molecule type" value="Genomic_DNA"/>
</dbReference>
<sequence>VLGQVGYFRKNFGQAESRWKEDGTRVTVVDETISRELFASLATAFPEDDFCSEESEDASELRDLTDEFAWVLDPVDGTNNYAVGIPECGISLGILREGMPVYGFIYDNGRDLLLQGGPDFGAVEGSNPISAATALVNEKLTFCMHFPIPSEAQDKLREALTTWRIRCPGSAAVGLANVAAGRLDGCIEYRSKPWDSAAGHPICRGAGAEFHFIDEPCFPLKTFSTAMPTYPFRVGSQLFLEETAKALA</sequence>
<dbReference type="GO" id="GO:0008934">
    <property type="term" value="F:inositol monophosphate 1-phosphatase activity"/>
    <property type="evidence" value="ECO:0007669"/>
    <property type="project" value="TreeGrafter"/>
</dbReference>
<keyword evidence="2" id="KW-0460">Magnesium</keyword>
<dbReference type="AlphaFoldDB" id="A0A382BRL9"/>
<dbReference type="PROSITE" id="PS00630">
    <property type="entry name" value="IMP_2"/>
    <property type="match status" value="1"/>
</dbReference>
<keyword evidence="1" id="KW-0479">Metal-binding</keyword>
<dbReference type="PANTHER" id="PTHR20854">
    <property type="entry name" value="INOSITOL MONOPHOSPHATASE"/>
    <property type="match status" value="1"/>
</dbReference>
<reference evidence="3" key="1">
    <citation type="submission" date="2018-05" db="EMBL/GenBank/DDBJ databases">
        <authorList>
            <person name="Lanie J.A."/>
            <person name="Ng W.-L."/>
            <person name="Kazmierczak K.M."/>
            <person name="Andrzejewski T.M."/>
            <person name="Davidsen T.M."/>
            <person name="Wayne K.J."/>
            <person name="Tettelin H."/>
            <person name="Glass J.I."/>
            <person name="Rusch D."/>
            <person name="Podicherti R."/>
            <person name="Tsui H.-C.T."/>
            <person name="Winkler M.E."/>
        </authorList>
    </citation>
    <scope>NUCLEOTIDE SEQUENCE</scope>
</reference>
<dbReference type="GO" id="GO:0006020">
    <property type="term" value="P:inositol metabolic process"/>
    <property type="evidence" value="ECO:0007669"/>
    <property type="project" value="TreeGrafter"/>
</dbReference>
<dbReference type="GO" id="GO:0046872">
    <property type="term" value="F:metal ion binding"/>
    <property type="evidence" value="ECO:0007669"/>
    <property type="project" value="UniProtKB-KW"/>
</dbReference>
<feature type="non-terminal residue" evidence="3">
    <location>
        <position position="1"/>
    </location>
</feature>
<dbReference type="Gene3D" id="3.30.540.10">
    <property type="entry name" value="Fructose-1,6-Bisphosphatase, subunit A, domain 1"/>
    <property type="match status" value="1"/>
</dbReference>
<accession>A0A382BRL9</accession>
<dbReference type="InterPro" id="IPR020550">
    <property type="entry name" value="Inositol_monophosphatase_CS"/>
</dbReference>
<dbReference type="Gene3D" id="3.40.190.80">
    <property type="match status" value="1"/>
</dbReference>
<organism evidence="3">
    <name type="scientific">marine metagenome</name>
    <dbReference type="NCBI Taxonomy" id="408172"/>
    <lineage>
        <taxon>unclassified sequences</taxon>
        <taxon>metagenomes</taxon>
        <taxon>ecological metagenomes</taxon>
    </lineage>
</organism>
<protein>
    <recommendedName>
        <fullName evidence="4">Inositol monophosphatase</fullName>
    </recommendedName>
</protein>
<dbReference type="InterPro" id="IPR000760">
    <property type="entry name" value="Inositol_monophosphatase-like"/>
</dbReference>
<evidence type="ECO:0000313" key="3">
    <source>
        <dbReference type="EMBL" id="SVB16476.1"/>
    </source>
</evidence>
<proteinExistence type="predicted"/>
<name>A0A382BRL9_9ZZZZ</name>
<evidence type="ECO:0008006" key="4">
    <source>
        <dbReference type="Google" id="ProtNLM"/>
    </source>
</evidence>
<dbReference type="GO" id="GO:0007165">
    <property type="term" value="P:signal transduction"/>
    <property type="evidence" value="ECO:0007669"/>
    <property type="project" value="TreeGrafter"/>
</dbReference>
<dbReference type="GO" id="GO:0046854">
    <property type="term" value="P:phosphatidylinositol phosphate biosynthetic process"/>
    <property type="evidence" value="ECO:0007669"/>
    <property type="project" value="InterPro"/>
</dbReference>
<dbReference type="Pfam" id="PF00459">
    <property type="entry name" value="Inositol_P"/>
    <property type="match status" value="1"/>
</dbReference>
<dbReference type="PANTHER" id="PTHR20854:SF4">
    <property type="entry name" value="INOSITOL-1-MONOPHOSPHATASE-RELATED"/>
    <property type="match status" value="1"/>
</dbReference>
<dbReference type="PRINTS" id="PR00377">
    <property type="entry name" value="IMPHPHTASES"/>
</dbReference>
<gene>
    <name evidence="3" type="ORF">METZ01_LOCUS169330</name>
</gene>
<evidence type="ECO:0000256" key="1">
    <source>
        <dbReference type="ARBA" id="ARBA00022723"/>
    </source>
</evidence>
<dbReference type="CDD" id="cd01637">
    <property type="entry name" value="IMPase_like"/>
    <property type="match status" value="1"/>
</dbReference>
<dbReference type="SUPFAM" id="SSF56655">
    <property type="entry name" value="Carbohydrate phosphatase"/>
    <property type="match status" value="1"/>
</dbReference>
<evidence type="ECO:0000256" key="2">
    <source>
        <dbReference type="ARBA" id="ARBA00022842"/>
    </source>
</evidence>